<organism evidence="3 4">
    <name type="scientific">Planctomicrobium piriforme</name>
    <dbReference type="NCBI Taxonomy" id="1576369"/>
    <lineage>
        <taxon>Bacteria</taxon>
        <taxon>Pseudomonadati</taxon>
        <taxon>Planctomycetota</taxon>
        <taxon>Planctomycetia</taxon>
        <taxon>Planctomycetales</taxon>
        <taxon>Planctomycetaceae</taxon>
        <taxon>Planctomicrobium</taxon>
    </lineage>
</organism>
<gene>
    <name evidence="3" type="ORF">SAMN05421753_106152</name>
</gene>
<dbReference type="STRING" id="1576369.SAMN05421753_106152"/>
<comment type="similarity">
    <text evidence="1">Belongs to the YciI family.</text>
</comment>
<evidence type="ECO:0000256" key="1">
    <source>
        <dbReference type="ARBA" id="ARBA00007689"/>
    </source>
</evidence>
<dbReference type="SUPFAM" id="SSF54909">
    <property type="entry name" value="Dimeric alpha+beta barrel"/>
    <property type="match status" value="1"/>
</dbReference>
<dbReference type="OrthoDB" id="9807535at2"/>
<sequence>MRFISILTHKPTNRLPTEAEMASMHKLIVEGMQAGWLLECEGVHFGAAGVRVHKAANGEVTVTDGPFTETKEVLGGYALLNAASQAEAVEHTRSFLEHVGQETSEGSWEGTWETYQLYEMSAEA</sequence>
<evidence type="ECO:0000313" key="4">
    <source>
        <dbReference type="Proteomes" id="UP000199518"/>
    </source>
</evidence>
<evidence type="ECO:0000313" key="3">
    <source>
        <dbReference type="EMBL" id="SFI17816.1"/>
    </source>
</evidence>
<dbReference type="Gene3D" id="3.30.70.1060">
    <property type="entry name" value="Dimeric alpha+beta barrel"/>
    <property type="match status" value="1"/>
</dbReference>
<accession>A0A1I3G2Z0</accession>
<dbReference type="PANTHER" id="PTHR35174:SF1">
    <property type="entry name" value="BLL0086 PROTEIN"/>
    <property type="match status" value="1"/>
</dbReference>
<dbReference type="AlphaFoldDB" id="A0A1I3G2Z0"/>
<dbReference type="PANTHER" id="PTHR35174">
    <property type="entry name" value="BLL7171 PROTEIN-RELATED"/>
    <property type="match status" value="1"/>
</dbReference>
<feature type="domain" description="YCII-related" evidence="2">
    <location>
        <begin position="1"/>
        <end position="92"/>
    </location>
</feature>
<name>A0A1I3G2Z0_9PLAN</name>
<proteinExistence type="inferred from homology"/>
<dbReference type="InterPro" id="IPR005545">
    <property type="entry name" value="YCII"/>
</dbReference>
<keyword evidence="4" id="KW-1185">Reference proteome</keyword>
<reference evidence="4" key="1">
    <citation type="submission" date="2016-10" db="EMBL/GenBank/DDBJ databases">
        <authorList>
            <person name="Varghese N."/>
            <person name="Submissions S."/>
        </authorList>
    </citation>
    <scope>NUCLEOTIDE SEQUENCE [LARGE SCALE GENOMIC DNA]</scope>
    <source>
        <strain evidence="4">DSM 26348</strain>
    </source>
</reference>
<protein>
    <submittedName>
        <fullName evidence="3">Uncharacterized conserved protein</fullName>
    </submittedName>
</protein>
<dbReference type="EMBL" id="FOQD01000006">
    <property type="protein sequence ID" value="SFI17816.1"/>
    <property type="molecule type" value="Genomic_DNA"/>
</dbReference>
<dbReference type="InterPro" id="IPR011008">
    <property type="entry name" value="Dimeric_a/b-barrel"/>
</dbReference>
<dbReference type="Proteomes" id="UP000199518">
    <property type="component" value="Unassembled WGS sequence"/>
</dbReference>
<dbReference type="Pfam" id="PF03795">
    <property type="entry name" value="YCII"/>
    <property type="match status" value="1"/>
</dbReference>
<evidence type="ECO:0000259" key="2">
    <source>
        <dbReference type="Pfam" id="PF03795"/>
    </source>
</evidence>
<dbReference type="RefSeq" id="WP_092049744.1">
    <property type="nucleotide sequence ID" value="NZ_FOQD01000006.1"/>
</dbReference>